<evidence type="ECO:0008006" key="4">
    <source>
        <dbReference type="Google" id="ProtNLM"/>
    </source>
</evidence>
<protein>
    <recommendedName>
        <fullName evidence="4">Integral membrane protein</fullName>
    </recommendedName>
</protein>
<feature type="transmembrane region" description="Helical" evidence="1">
    <location>
        <begin position="42"/>
        <end position="74"/>
    </location>
</feature>
<dbReference type="EMBL" id="CEKZ01000014">
    <property type="protein sequence ID" value="CEQ04753.1"/>
    <property type="molecule type" value="Genomic_DNA"/>
</dbReference>
<dbReference type="OrthoDB" id="1787445at2"/>
<keyword evidence="1" id="KW-0472">Membrane</keyword>
<name>A0A0C7GD31_PARSO</name>
<proteinExistence type="predicted"/>
<gene>
    <name evidence="2" type="ORF">R28058_24711</name>
</gene>
<dbReference type="RefSeq" id="WP_055336712.1">
    <property type="nucleotide sequence ID" value="NZ_CDNF01000025.1"/>
</dbReference>
<keyword evidence="1" id="KW-0812">Transmembrane</keyword>
<feature type="transmembrane region" description="Helical" evidence="1">
    <location>
        <begin position="81"/>
        <end position="104"/>
    </location>
</feature>
<keyword evidence="1" id="KW-1133">Transmembrane helix</keyword>
<organism evidence="2 3">
    <name type="scientific">Paraclostridium sordellii</name>
    <name type="common">Clostridium sordellii</name>
    <dbReference type="NCBI Taxonomy" id="1505"/>
    <lineage>
        <taxon>Bacteria</taxon>
        <taxon>Bacillati</taxon>
        <taxon>Bacillota</taxon>
        <taxon>Clostridia</taxon>
        <taxon>Peptostreptococcales</taxon>
        <taxon>Peptostreptococcaceae</taxon>
        <taxon>Paraclostridium</taxon>
    </lineage>
</organism>
<dbReference type="AlphaFoldDB" id="A0A0C7GD31"/>
<evidence type="ECO:0000313" key="2">
    <source>
        <dbReference type="EMBL" id="CEQ04753.1"/>
    </source>
</evidence>
<accession>A0A0C7GD31</accession>
<reference evidence="2 3" key="1">
    <citation type="submission" date="2015-01" db="EMBL/GenBank/DDBJ databases">
        <authorList>
            <person name="Aslett A.Martin."/>
            <person name="De Silva Nishadi"/>
        </authorList>
    </citation>
    <scope>NUCLEOTIDE SEQUENCE [LARGE SCALE GENOMIC DNA]</scope>
    <source>
        <strain evidence="2 3">R28058</strain>
    </source>
</reference>
<feature type="transmembrane region" description="Helical" evidence="1">
    <location>
        <begin position="9"/>
        <end position="30"/>
    </location>
</feature>
<evidence type="ECO:0000313" key="3">
    <source>
        <dbReference type="Proteomes" id="UP000049127"/>
    </source>
</evidence>
<evidence type="ECO:0000256" key="1">
    <source>
        <dbReference type="SAM" id="Phobius"/>
    </source>
</evidence>
<sequence length="155" mass="17765">MLNSSLSYIIIRSLPECILLIFSSYILMNIKLDKMDIFKNSILYLIILTLIRLLPISFGIHTVLSMFVLGYILYRLRGQDIINTILTISKIFICLAISEGIYMVMANDVMGIPLNLLTDNTKTVSAMLTLPSLLIFFILVLIIKMLTNKIYKFYK</sequence>
<dbReference type="Proteomes" id="UP000049127">
    <property type="component" value="Unassembled WGS sequence"/>
</dbReference>
<feature type="transmembrane region" description="Helical" evidence="1">
    <location>
        <begin position="124"/>
        <end position="146"/>
    </location>
</feature>